<evidence type="ECO:0000256" key="1">
    <source>
        <dbReference type="SAM" id="MobiDB-lite"/>
    </source>
</evidence>
<organism evidence="4 5">
    <name type="scientific">Terrabacter terrigena</name>
    <dbReference type="NCBI Taxonomy" id="574718"/>
    <lineage>
        <taxon>Bacteria</taxon>
        <taxon>Bacillati</taxon>
        <taxon>Actinomycetota</taxon>
        <taxon>Actinomycetes</taxon>
        <taxon>Micrococcales</taxon>
        <taxon>Intrasporangiaceae</taxon>
        <taxon>Terrabacter</taxon>
    </lineage>
</organism>
<evidence type="ECO:0000313" key="4">
    <source>
        <dbReference type="EMBL" id="MFD1055705.1"/>
    </source>
</evidence>
<evidence type="ECO:0000313" key="5">
    <source>
        <dbReference type="Proteomes" id="UP001597046"/>
    </source>
</evidence>
<dbReference type="Proteomes" id="UP001597046">
    <property type="component" value="Unassembled WGS sequence"/>
</dbReference>
<keyword evidence="2" id="KW-0732">Signal</keyword>
<sequence>MVRGKTSWVVAGVGAALLLVSVAWASFSDAVSDGLRRDAIQQAACAMPADGLTVIGGADDVTVVSDGATGGVHVARHLTWSPWSPAPTASEHLNGSTLELEADCSGLVGWCDVDYVVTVPEHLDVTVDNESGDVTVTGTFGSTVLKTGSGDIATARLQATELTAYADSGDIDLELDAVVPAVDVRAGSGDVSVILPKDARYALSLDSGSGEQDVNVATDPGSASSMQVRTGSGDLELDHR</sequence>
<dbReference type="InterPro" id="IPR025164">
    <property type="entry name" value="Toastrack_DUF4097"/>
</dbReference>
<feature type="domain" description="DUF4097" evidence="3">
    <location>
        <begin position="124"/>
        <end position="216"/>
    </location>
</feature>
<dbReference type="Pfam" id="PF13349">
    <property type="entry name" value="DUF4097"/>
    <property type="match status" value="1"/>
</dbReference>
<dbReference type="RefSeq" id="WP_386053732.1">
    <property type="nucleotide sequence ID" value="NZ_JBHTKH010000010.1"/>
</dbReference>
<gene>
    <name evidence="4" type="ORF">ACFQ2V_15435</name>
</gene>
<comment type="caution">
    <text evidence="4">The sequence shown here is derived from an EMBL/GenBank/DDBJ whole genome shotgun (WGS) entry which is preliminary data.</text>
</comment>
<proteinExistence type="predicted"/>
<protein>
    <submittedName>
        <fullName evidence="4">DUF4097 family beta strand repeat-containing protein</fullName>
    </submittedName>
</protein>
<evidence type="ECO:0000259" key="3">
    <source>
        <dbReference type="Pfam" id="PF13349"/>
    </source>
</evidence>
<dbReference type="Gene3D" id="2.160.20.120">
    <property type="match status" value="1"/>
</dbReference>
<feature type="signal peptide" evidence="2">
    <location>
        <begin position="1"/>
        <end position="25"/>
    </location>
</feature>
<reference evidence="5" key="1">
    <citation type="journal article" date="2019" name="Int. J. Syst. Evol. Microbiol.">
        <title>The Global Catalogue of Microorganisms (GCM) 10K type strain sequencing project: providing services to taxonomists for standard genome sequencing and annotation.</title>
        <authorList>
            <consortium name="The Broad Institute Genomics Platform"/>
            <consortium name="The Broad Institute Genome Sequencing Center for Infectious Disease"/>
            <person name="Wu L."/>
            <person name="Ma J."/>
        </authorList>
    </citation>
    <scope>NUCLEOTIDE SEQUENCE [LARGE SCALE GENOMIC DNA]</scope>
    <source>
        <strain evidence="5">CCUG 57508</strain>
    </source>
</reference>
<feature type="region of interest" description="Disordered" evidence="1">
    <location>
        <begin position="209"/>
        <end position="240"/>
    </location>
</feature>
<feature type="compositionally biased region" description="Polar residues" evidence="1">
    <location>
        <begin position="221"/>
        <end position="230"/>
    </location>
</feature>
<dbReference type="EMBL" id="JBHTKH010000010">
    <property type="protein sequence ID" value="MFD1055705.1"/>
    <property type="molecule type" value="Genomic_DNA"/>
</dbReference>
<name>A0ABW3N2R8_9MICO</name>
<feature type="chain" id="PRO_5047030076" evidence="2">
    <location>
        <begin position="26"/>
        <end position="240"/>
    </location>
</feature>
<keyword evidence="5" id="KW-1185">Reference proteome</keyword>
<evidence type="ECO:0000256" key="2">
    <source>
        <dbReference type="SAM" id="SignalP"/>
    </source>
</evidence>
<accession>A0ABW3N2R8</accession>